<dbReference type="EMBL" id="MU277326">
    <property type="protein sequence ID" value="KAI0054957.1"/>
    <property type="molecule type" value="Genomic_DNA"/>
</dbReference>
<feature type="non-terminal residue" evidence="1">
    <location>
        <position position="167"/>
    </location>
</feature>
<evidence type="ECO:0000313" key="2">
    <source>
        <dbReference type="Proteomes" id="UP000814140"/>
    </source>
</evidence>
<accession>A0ACB8SFG4</accession>
<sequence length="167" mass="19362">FVMSADELYGPITTLKKDGKTVKRIPWSAFKIKESDWSRINDIIAILKDANSIQQLFSAEKVPTLWRALPAIENLLTAWEDKYEDPVYSLYAPGLEMAIDKIRKYYTKFDDKPAYILSIVLHPYFKLAYFKTAWGGEKEYQDALSNGDQDAKNWQDEARKVVEQTVR</sequence>
<reference evidence="1" key="2">
    <citation type="journal article" date="2022" name="New Phytol.">
        <title>Evolutionary transition to the ectomycorrhizal habit in the genomes of a hyperdiverse lineage of mushroom-forming fungi.</title>
        <authorList>
            <person name="Looney B."/>
            <person name="Miyauchi S."/>
            <person name="Morin E."/>
            <person name="Drula E."/>
            <person name="Courty P.E."/>
            <person name="Kohler A."/>
            <person name="Kuo A."/>
            <person name="LaButti K."/>
            <person name="Pangilinan J."/>
            <person name="Lipzen A."/>
            <person name="Riley R."/>
            <person name="Andreopoulos W."/>
            <person name="He G."/>
            <person name="Johnson J."/>
            <person name="Nolan M."/>
            <person name="Tritt A."/>
            <person name="Barry K.W."/>
            <person name="Grigoriev I.V."/>
            <person name="Nagy L.G."/>
            <person name="Hibbett D."/>
            <person name="Henrissat B."/>
            <person name="Matheny P.B."/>
            <person name="Labbe J."/>
            <person name="Martin F.M."/>
        </authorList>
    </citation>
    <scope>NUCLEOTIDE SEQUENCE</scope>
    <source>
        <strain evidence="1">HHB10654</strain>
    </source>
</reference>
<protein>
    <submittedName>
        <fullName evidence="1">Uncharacterized protein</fullName>
    </submittedName>
</protein>
<gene>
    <name evidence="1" type="ORF">BV25DRAFT_1777287</name>
</gene>
<comment type="caution">
    <text evidence="1">The sequence shown here is derived from an EMBL/GenBank/DDBJ whole genome shotgun (WGS) entry which is preliminary data.</text>
</comment>
<name>A0ACB8SFG4_9AGAM</name>
<keyword evidence="2" id="KW-1185">Reference proteome</keyword>
<evidence type="ECO:0000313" key="1">
    <source>
        <dbReference type="EMBL" id="KAI0054957.1"/>
    </source>
</evidence>
<proteinExistence type="predicted"/>
<feature type="non-terminal residue" evidence="1">
    <location>
        <position position="1"/>
    </location>
</feature>
<dbReference type="Proteomes" id="UP000814140">
    <property type="component" value="Unassembled WGS sequence"/>
</dbReference>
<reference evidence="1" key="1">
    <citation type="submission" date="2021-03" db="EMBL/GenBank/DDBJ databases">
        <authorList>
            <consortium name="DOE Joint Genome Institute"/>
            <person name="Ahrendt S."/>
            <person name="Looney B.P."/>
            <person name="Miyauchi S."/>
            <person name="Morin E."/>
            <person name="Drula E."/>
            <person name="Courty P.E."/>
            <person name="Chicoki N."/>
            <person name="Fauchery L."/>
            <person name="Kohler A."/>
            <person name="Kuo A."/>
            <person name="Labutti K."/>
            <person name="Pangilinan J."/>
            <person name="Lipzen A."/>
            <person name="Riley R."/>
            <person name="Andreopoulos W."/>
            <person name="He G."/>
            <person name="Johnson J."/>
            <person name="Barry K.W."/>
            <person name="Grigoriev I.V."/>
            <person name="Nagy L."/>
            <person name="Hibbett D."/>
            <person name="Henrissat B."/>
            <person name="Matheny P.B."/>
            <person name="Labbe J."/>
            <person name="Martin F."/>
        </authorList>
    </citation>
    <scope>NUCLEOTIDE SEQUENCE</scope>
    <source>
        <strain evidence="1">HHB10654</strain>
    </source>
</reference>
<organism evidence="1 2">
    <name type="scientific">Artomyces pyxidatus</name>
    <dbReference type="NCBI Taxonomy" id="48021"/>
    <lineage>
        <taxon>Eukaryota</taxon>
        <taxon>Fungi</taxon>
        <taxon>Dikarya</taxon>
        <taxon>Basidiomycota</taxon>
        <taxon>Agaricomycotina</taxon>
        <taxon>Agaricomycetes</taxon>
        <taxon>Russulales</taxon>
        <taxon>Auriscalpiaceae</taxon>
        <taxon>Artomyces</taxon>
    </lineage>
</organism>